<keyword evidence="6 9" id="KW-0224">Dipeptidase</keyword>
<keyword evidence="5 9" id="KW-0862">Zinc</keyword>
<keyword evidence="8 10" id="KW-0961">Cell wall biogenesis/degradation</keyword>
<evidence type="ECO:0000256" key="9">
    <source>
        <dbReference type="HAMAP-Rule" id="MF_01924"/>
    </source>
</evidence>
<dbReference type="GO" id="GO:0160237">
    <property type="term" value="F:D-Ala-D-Ala dipeptidase activity"/>
    <property type="evidence" value="ECO:0007669"/>
    <property type="project" value="UniProtKB-EC"/>
</dbReference>
<comment type="catalytic activity">
    <reaction evidence="1 9 10">
        <text>D-alanyl-D-alanine + H2O = 2 D-alanine</text>
        <dbReference type="Rhea" id="RHEA:20661"/>
        <dbReference type="ChEBI" id="CHEBI:15377"/>
        <dbReference type="ChEBI" id="CHEBI:57416"/>
        <dbReference type="ChEBI" id="CHEBI:57822"/>
        <dbReference type="EC" id="3.4.13.22"/>
    </reaction>
</comment>
<evidence type="ECO:0000256" key="1">
    <source>
        <dbReference type="ARBA" id="ARBA00001362"/>
    </source>
</evidence>
<evidence type="ECO:0000256" key="8">
    <source>
        <dbReference type="ARBA" id="ARBA00023316"/>
    </source>
</evidence>
<dbReference type="InterPro" id="IPR000755">
    <property type="entry name" value="A_A_dipeptidase"/>
</dbReference>
<dbReference type="OrthoDB" id="9801430at2"/>
<dbReference type="Gene3D" id="3.30.1380.10">
    <property type="match status" value="1"/>
</dbReference>
<dbReference type="AlphaFoldDB" id="A0A1Y6D4T0"/>
<evidence type="ECO:0000256" key="3">
    <source>
        <dbReference type="ARBA" id="ARBA00022723"/>
    </source>
</evidence>
<evidence type="ECO:0000256" key="2">
    <source>
        <dbReference type="ARBA" id="ARBA00022670"/>
    </source>
</evidence>
<dbReference type="CDD" id="cd14840">
    <property type="entry name" value="D-Ala-D-Ala_dipeptidase_Aad"/>
    <property type="match status" value="1"/>
</dbReference>
<reference evidence="11 12" key="1">
    <citation type="submission" date="2016-12" db="EMBL/GenBank/DDBJ databases">
        <authorList>
            <person name="Song W.-J."/>
            <person name="Kurnit D.M."/>
        </authorList>
    </citation>
    <scope>NUCLEOTIDE SEQUENCE [LARGE SCALE GENOMIC DNA]</scope>
    <source>
        <strain evidence="11 12">175</strain>
    </source>
</reference>
<dbReference type="GO" id="GO:0071555">
    <property type="term" value="P:cell wall organization"/>
    <property type="evidence" value="ECO:0007669"/>
    <property type="project" value="UniProtKB-KW"/>
</dbReference>
<feature type="active site" description="Proton donor/acceptor" evidence="9">
    <location>
        <position position="198"/>
    </location>
</feature>
<dbReference type="GO" id="GO:0008237">
    <property type="term" value="F:metallopeptidase activity"/>
    <property type="evidence" value="ECO:0007669"/>
    <property type="project" value="UniProtKB-KW"/>
</dbReference>
<evidence type="ECO:0000256" key="4">
    <source>
        <dbReference type="ARBA" id="ARBA00022801"/>
    </source>
</evidence>
<comment type="cofactor">
    <cofactor evidence="9">
        <name>Zn(2+)</name>
        <dbReference type="ChEBI" id="CHEBI:29105"/>
    </cofactor>
    <text evidence="9">Binds 1 zinc ion per subunit.</text>
</comment>
<feature type="binding site" evidence="9">
    <location>
        <position position="201"/>
    </location>
    <ligand>
        <name>Zn(2+)</name>
        <dbReference type="ChEBI" id="CHEBI:29105"/>
        <note>catalytic</note>
    </ligand>
</feature>
<evidence type="ECO:0000256" key="7">
    <source>
        <dbReference type="ARBA" id="ARBA00023049"/>
    </source>
</evidence>
<organism evidence="11 12">
    <name type="scientific">Methylomagnum ishizawai</name>
    <dbReference type="NCBI Taxonomy" id="1760988"/>
    <lineage>
        <taxon>Bacteria</taxon>
        <taxon>Pseudomonadati</taxon>
        <taxon>Pseudomonadota</taxon>
        <taxon>Gammaproteobacteria</taxon>
        <taxon>Methylococcales</taxon>
        <taxon>Methylococcaceae</taxon>
        <taxon>Methylomagnum</taxon>
    </lineage>
</organism>
<keyword evidence="2 9" id="KW-0645">Protease</keyword>
<comment type="similarity">
    <text evidence="9 10">Belongs to the peptidase M15D family.</text>
</comment>
<name>A0A1Y6D4T0_9GAMM</name>
<gene>
    <name evidence="9" type="primary">ddpX</name>
    <name evidence="11" type="ORF">SAMN02949497_2747</name>
</gene>
<dbReference type="GO" id="GO:0008270">
    <property type="term" value="F:zinc ion binding"/>
    <property type="evidence" value="ECO:0007669"/>
    <property type="project" value="UniProtKB-UniRule"/>
</dbReference>
<evidence type="ECO:0000313" key="11">
    <source>
        <dbReference type="EMBL" id="SMF95384.1"/>
    </source>
</evidence>
<feature type="site" description="Transition state stabilizer" evidence="9">
    <location>
        <position position="102"/>
    </location>
</feature>
<keyword evidence="12" id="KW-1185">Reference proteome</keyword>
<evidence type="ECO:0000256" key="10">
    <source>
        <dbReference type="PIRNR" id="PIRNR026671"/>
    </source>
</evidence>
<comment type="function">
    <text evidence="9 10">Catalyzes hydrolysis of the D-alanyl-D-alanine dipeptide.</text>
</comment>
<dbReference type="Proteomes" id="UP000192923">
    <property type="component" value="Unassembled WGS sequence"/>
</dbReference>
<dbReference type="PANTHER" id="PTHR43126">
    <property type="entry name" value="D-ALANYL-D-ALANINE DIPEPTIDASE"/>
    <property type="match status" value="1"/>
</dbReference>
<dbReference type="PIRSF" id="PIRSF026671">
    <property type="entry name" value="AA_dipeptidase"/>
    <property type="match status" value="1"/>
</dbReference>
<evidence type="ECO:0000313" key="12">
    <source>
        <dbReference type="Proteomes" id="UP000192923"/>
    </source>
</evidence>
<feature type="binding site" evidence="9">
    <location>
        <position position="133"/>
    </location>
    <ligand>
        <name>Zn(2+)</name>
        <dbReference type="ChEBI" id="CHEBI:29105"/>
        <note>catalytic</note>
    </ligand>
</feature>
<dbReference type="Pfam" id="PF01427">
    <property type="entry name" value="Peptidase_M15"/>
    <property type="match status" value="1"/>
</dbReference>
<dbReference type="HAMAP" id="MF_01924">
    <property type="entry name" value="A_A_dipeptidase"/>
    <property type="match status" value="1"/>
</dbReference>
<dbReference type="STRING" id="1760988.SAMN02949497_2747"/>
<dbReference type="PANTHER" id="PTHR43126:SF1">
    <property type="entry name" value="D-ALANYL-D-ALANINE DIPEPTIDASE"/>
    <property type="match status" value="1"/>
</dbReference>
<dbReference type="EC" id="3.4.13.22" evidence="9 10"/>
<dbReference type="InterPro" id="IPR009045">
    <property type="entry name" value="Zn_M74/Hedgehog-like"/>
</dbReference>
<feature type="binding site" evidence="9">
    <location>
        <position position="140"/>
    </location>
    <ligand>
        <name>Zn(2+)</name>
        <dbReference type="ChEBI" id="CHEBI:29105"/>
        <note>catalytic</note>
    </ligand>
</feature>
<evidence type="ECO:0000256" key="6">
    <source>
        <dbReference type="ARBA" id="ARBA00022997"/>
    </source>
</evidence>
<dbReference type="EMBL" id="FXAM01000001">
    <property type="protein sequence ID" value="SMF95384.1"/>
    <property type="molecule type" value="Genomic_DNA"/>
</dbReference>
<proteinExistence type="inferred from homology"/>
<dbReference type="PROSITE" id="PS51257">
    <property type="entry name" value="PROKAR_LIPOPROTEIN"/>
    <property type="match status" value="1"/>
</dbReference>
<accession>A0A1Y6D4T0</accession>
<protein>
    <recommendedName>
        <fullName evidence="9 10">D-alanyl-D-alanine dipeptidase</fullName>
        <shortName evidence="9 10">D-Ala-D-Ala dipeptidase</shortName>
        <ecNumber evidence="9 10">3.4.13.22</ecNumber>
    </recommendedName>
</protein>
<sequence length="222" mass="24995">MAYPTRFSRLIPILILAVAAGCRSTPPQEPGPFRDPDFAEVVRLDPRIHTDIRYATANNFTGHPLYPESKAFLQRPAAEALVRANRSLLALGYGLLIYDAYRPWSVTQALWDSASPHERAIGFVADPKTGSKHNRGCAVDVGLYELRTGKEVAMPSGYDEFSERAHPDYAGGPPEARRARDLLRRAMEAQGFGVDPNEWWHFNHKDWRAYRVLDTSFAELAR</sequence>
<evidence type="ECO:0000256" key="5">
    <source>
        <dbReference type="ARBA" id="ARBA00022833"/>
    </source>
</evidence>
<dbReference type="SUPFAM" id="SSF55166">
    <property type="entry name" value="Hedgehog/DD-peptidase"/>
    <property type="match status" value="1"/>
</dbReference>
<dbReference type="RefSeq" id="WP_085213567.1">
    <property type="nucleotide sequence ID" value="NZ_FXAM01000001.1"/>
</dbReference>
<keyword evidence="4 9" id="KW-0378">Hydrolase</keyword>
<dbReference type="GO" id="GO:0006508">
    <property type="term" value="P:proteolysis"/>
    <property type="evidence" value="ECO:0007669"/>
    <property type="project" value="UniProtKB-KW"/>
</dbReference>
<keyword evidence="3 9" id="KW-0479">Metal-binding</keyword>
<keyword evidence="7 9" id="KW-0482">Metalloprotease</keyword>